<dbReference type="EMBL" id="PDKW01000038">
    <property type="protein sequence ID" value="PGH58649.1"/>
    <property type="molecule type" value="Genomic_DNA"/>
</dbReference>
<dbReference type="InterPro" id="IPR018376">
    <property type="entry name" value="Enoyl-CoA_hyd/isom_CS"/>
</dbReference>
<keyword evidence="12" id="KW-0511">Multifunctional enzyme</keyword>
<keyword evidence="5" id="KW-0442">Lipid degradation</keyword>
<dbReference type="SUPFAM" id="SSF52096">
    <property type="entry name" value="ClpP/crotonase"/>
    <property type="match status" value="1"/>
</dbReference>
<dbReference type="Gene3D" id="1.10.1040.50">
    <property type="match status" value="1"/>
</dbReference>
<dbReference type="UniPathway" id="UPA00659"/>
<dbReference type="InterPro" id="IPR006176">
    <property type="entry name" value="3-OHacyl-CoA_DH_NAD-bd"/>
</dbReference>
<dbReference type="GO" id="GO:0006635">
    <property type="term" value="P:fatty acid beta-oxidation"/>
    <property type="evidence" value="ECO:0007669"/>
    <property type="project" value="UniProtKB-UniPathway"/>
</dbReference>
<sequence>MLGDRTGGTVRLERDGGVAVIVIDNPPVNAGSTAVRRGLLDAVATVAADPGIEAAVLIGAGRTFIAGSDLREFGQPLEEPQLPAVIAAIEAYAKPVVAALHGAALGGGFELALGCDARVAAPGTRVGLPEVTLGMIPGAGGTQRLPRLVGVSTAIGLICEGRRVAAADALALGLVDAVVEGAVAERDGAQSLRASAVAHARGLAGAKNRVADRAVPAEPAERIEAAASAALRAGRGRPPAVEAIRAVRAAAERPLDEALAEERAVFQRLRLETEAFARRHLFFAERDSARLPELEGVAARRLERIGVIGAGTMGTGIVIAALDAGLPVTLLERDAQALESGMARLRDHYARRVDGGKMSAGEAGKRLAALDPTTDMVALATADLVIEAVFEDLAVKQDLFRRLDAVLAPGTVLASNTSYLDLDAIAAATGRPQDVVGLHFFSPANVMRLLEVVRGAKTAPDALATGIALAKRLGKLPVVAGNAFGFIGNRIYAAYRRQCEFLIEDGALPADVDAALERFGFAMGPFAVADLSGLDIAWRMRRQQAATRDPAARYVEIPDRLCEAGRFGRKTGAGYYRYPSGAKRGEPDPEVTALIEAASAAKGIARAAVSDEGIVTRVLLTMVNEAACLLSEGVAARASDIDLVLVNGYGFPAWEGGPLFWAGRQDPAWLGAGLARLGDLSGPGFRLCDPGVLRAA</sequence>
<dbReference type="Pfam" id="PF00378">
    <property type="entry name" value="ECH_1"/>
    <property type="match status" value="1"/>
</dbReference>
<evidence type="ECO:0000256" key="3">
    <source>
        <dbReference type="ARBA" id="ARBA00008750"/>
    </source>
</evidence>
<evidence type="ECO:0000256" key="2">
    <source>
        <dbReference type="ARBA" id="ARBA00005005"/>
    </source>
</evidence>
<feature type="domain" description="3-hydroxyacyl-CoA dehydrogenase C-terminal" evidence="15">
    <location>
        <begin position="485"/>
        <end position="578"/>
    </location>
</feature>
<dbReference type="Pfam" id="PF02737">
    <property type="entry name" value="3HCDH_N"/>
    <property type="match status" value="1"/>
</dbReference>
<keyword evidence="8" id="KW-0443">Lipid metabolism</keyword>
<evidence type="ECO:0000256" key="10">
    <source>
        <dbReference type="ARBA" id="ARBA00023235"/>
    </source>
</evidence>
<comment type="catalytic activity">
    <reaction evidence="13">
        <text>a (3S)-3-hydroxyacyl-CoA + NAD(+) = a 3-oxoacyl-CoA + NADH + H(+)</text>
        <dbReference type="Rhea" id="RHEA:22432"/>
        <dbReference type="ChEBI" id="CHEBI:15378"/>
        <dbReference type="ChEBI" id="CHEBI:57318"/>
        <dbReference type="ChEBI" id="CHEBI:57540"/>
        <dbReference type="ChEBI" id="CHEBI:57945"/>
        <dbReference type="ChEBI" id="CHEBI:90726"/>
        <dbReference type="EC" id="1.1.1.35"/>
    </reaction>
</comment>
<proteinExistence type="inferred from homology"/>
<evidence type="ECO:0000313" key="18">
    <source>
        <dbReference type="Proteomes" id="UP000225379"/>
    </source>
</evidence>
<evidence type="ECO:0000256" key="6">
    <source>
        <dbReference type="ARBA" id="ARBA00023002"/>
    </source>
</evidence>
<evidence type="ECO:0000256" key="5">
    <source>
        <dbReference type="ARBA" id="ARBA00022963"/>
    </source>
</evidence>
<keyword evidence="18" id="KW-1185">Reference proteome</keyword>
<dbReference type="FunFam" id="3.40.50.720:FF:000009">
    <property type="entry name" value="Fatty oxidation complex, alpha subunit"/>
    <property type="match status" value="1"/>
</dbReference>
<keyword evidence="7" id="KW-0520">NAD</keyword>
<dbReference type="InterPro" id="IPR036291">
    <property type="entry name" value="NAD(P)-bd_dom_sf"/>
</dbReference>
<evidence type="ECO:0000259" key="16">
    <source>
        <dbReference type="Pfam" id="PF02737"/>
    </source>
</evidence>
<evidence type="ECO:0000256" key="7">
    <source>
        <dbReference type="ARBA" id="ARBA00023027"/>
    </source>
</evidence>
<dbReference type="GO" id="GO:0003857">
    <property type="term" value="F:(3S)-3-hydroxyacyl-CoA dehydrogenase (NAD+) activity"/>
    <property type="evidence" value="ECO:0007669"/>
    <property type="project" value="UniProtKB-EC"/>
</dbReference>
<dbReference type="AlphaFoldDB" id="A0A2B8BLP3"/>
<dbReference type="Gene3D" id="3.40.50.720">
    <property type="entry name" value="NAD(P)-binding Rossmann-like Domain"/>
    <property type="match status" value="1"/>
</dbReference>
<evidence type="ECO:0000256" key="13">
    <source>
        <dbReference type="ARBA" id="ARBA00049556"/>
    </source>
</evidence>
<dbReference type="Pfam" id="PF00725">
    <property type="entry name" value="3HCDH"/>
    <property type="match status" value="1"/>
</dbReference>
<dbReference type="CDD" id="cd06558">
    <property type="entry name" value="crotonase-like"/>
    <property type="match status" value="1"/>
</dbReference>
<evidence type="ECO:0000256" key="9">
    <source>
        <dbReference type="ARBA" id="ARBA00023140"/>
    </source>
</evidence>
<keyword evidence="10" id="KW-0413">Isomerase</keyword>
<dbReference type="Gene3D" id="3.90.226.10">
    <property type="entry name" value="2-enoyl-CoA Hydratase, Chain A, domain 1"/>
    <property type="match status" value="1"/>
</dbReference>
<evidence type="ECO:0000256" key="4">
    <source>
        <dbReference type="ARBA" id="ARBA00022832"/>
    </source>
</evidence>
<dbReference type="PANTHER" id="PTHR23309:SF51">
    <property type="entry name" value="3-HYDROXYACYL-COA DEHYDROGENASE-RELATED"/>
    <property type="match status" value="1"/>
</dbReference>
<dbReference type="GO" id="GO:0070403">
    <property type="term" value="F:NAD+ binding"/>
    <property type="evidence" value="ECO:0007669"/>
    <property type="project" value="InterPro"/>
</dbReference>
<reference evidence="18" key="1">
    <citation type="submission" date="2017-10" db="EMBL/GenBank/DDBJ databases">
        <authorList>
            <person name="Kravchenko I.K."/>
            <person name="Grouzdev D.S."/>
        </authorList>
    </citation>
    <scope>NUCLEOTIDE SEQUENCE [LARGE SCALE GENOMIC DNA]</scope>
    <source>
        <strain evidence="18">B2</strain>
    </source>
</reference>
<dbReference type="GO" id="GO:0004300">
    <property type="term" value="F:enoyl-CoA hydratase activity"/>
    <property type="evidence" value="ECO:0007669"/>
    <property type="project" value="UniProtKB-ARBA"/>
</dbReference>
<evidence type="ECO:0000256" key="12">
    <source>
        <dbReference type="ARBA" id="ARBA00023268"/>
    </source>
</evidence>
<dbReference type="SUPFAM" id="SSF51735">
    <property type="entry name" value="NAD(P)-binding Rossmann-fold domains"/>
    <property type="match status" value="1"/>
</dbReference>
<feature type="domain" description="3-hydroxyacyl-CoA dehydrogenase NAD binding" evidence="16">
    <location>
        <begin position="305"/>
        <end position="481"/>
    </location>
</feature>
<organism evidence="17 18">
    <name type="scientific">Azospirillum palustre</name>
    <dbReference type="NCBI Taxonomy" id="2044885"/>
    <lineage>
        <taxon>Bacteria</taxon>
        <taxon>Pseudomonadati</taxon>
        <taxon>Pseudomonadota</taxon>
        <taxon>Alphaproteobacteria</taxon>
        <taxon>Rhodospirillales</taxon>
        <taxon>Azospirillaceae</taxon>
        <taxon>Azospirillum</taxon>
    </lineage>
</organism>
<keyword evidence="6" id="KW-0560">Oxidoreductase</keyword>
<dbReference type="PROSITE" id="PS00166">
    <property type="entry name" value="ENOYL_COA_HYDRATASE"/>
    <property type="match status" value="1"/>
</dbReference>
<keyword evidence="9" id="KW-0576">Peroxisome</keyword>
<evidence type="ECO:0000313" key="17">
    <source>
        <dbReference type="EMBL" id="PGH58649.1"/>
    </source>
</evidence>
<evidence type="ECO:0000256" key="1">
    <source>
        <dbReference type="ARBA" id="ARBA00004275"/>
    </source>
</evidence>
<keyword evidence="11" id="KW-0456">Lyase</keyword>
<protein>
    <submittedName>
        <fullName evidence="17">3-hydroxyacyl-CoA dehydrogenase</fullName>
    </submittedName>
</protein>
<comment type="similarity">
    <text evidence="14">Belongs to the enoyl-CoA hydratase/isomerase family.</text>
</comment>
<keyword evidence="4" id="KW-0276">Fatty acid metabolism</keyword>
<comment type="subcellular location">
    <subcellularLocation>
        <location evidence="1">Peroxisome</location>
    </subcellularLocation>
</comment>
<dbReference type="InterPro" id="IPR029045">
    <property type="entry name" value="ClpP/crotonase-like_dom_sf"/>
</dbReference>
<dbReference type="InterPro" id="IPR006108">
    <property type="entry name" value="3HC_DH_C"/>
</dbReference>
<comment type="similarity">
    <text evidence="3">In the N-terminal section; belongs to the enoyl-CoA hydratase/isomerase family.</text>
</comment>
<dbReference type="InterPro" id="IPR008927">
    <property type="entry name" value="6-PGluconate_DH-like_C_sf"/>
</dbReference>
<evidence type="ECO:0000256" key="8">
    <source>
        <dbReference type="ARBA" id="ARBA00023098"/>
    </source>
</evidence>
<comment type="caution">
    <text evidence="17">The sequence shown here is derived from an EMBL/GenBank/DDBJ whole genome shotgun (WGS) entry which is preliminary data.</text>
</comment>
<dbReference type="Proteomes" id="UP000225379">
    <property type="component" value="Unassembled WGS sequence"/>
</dbReference>
<accession>A0A2B8BLP3</accession>
<dbReference type="SUPFAM" id="SSF48179">
    <property type="entry name" value="6-phosphogluconate dehydrogenase C-terminal domain-like"/>
    <property type="match status" value="2"/>
</dbReference>
<evidence type="ECO:0000256" key="14">
    <source>
        <dbReference type="RuleBase" id="RU003707"/>
    </source>
</evidence>
<name>A0A2B8BLP3_9PROT</name>
<dbReference type="FunFam" id="1.10.1040.50:FF:000006">
    <property type="entry name" value="Peroxisomal bifunctional enzyme"/>
    <property type="match status" value="1"/>
</dbReference>
<evidence type="ECO:0000259" key="15">
    <source>
        <dbReference type="Pfam" id="PF00725"/>
    </source>
</evidence>
<dbReference type="PANTHER" id="PTHR23309">
    <property type="entry name" value="3-HYDROXYACYL-COA DEHYROGENASE"/>
    <property type="match status" value="1"/>
</dbReference>
<dbReference type="OrthoDB" id="9771883at2"/>
<dbReference type="InterPro" id="IPR001753">
    <property type="entry name" value="Enoyl-CoA_hydra/iso"/>
</dbReference>
<evidence type="ECO:0000256" key="11">
    <source>
        <dbReference type="ARBA" id="ARBA00023239"/>
    </source>
</evidence>
<dbReference type="GO" id="GO:0016853">
    <property type="term" value="F:isomerase activity"/>
    <property type="evidence" value="ECO:0007669"/>
    <property type="project" value="UniProtKB-KW"/>
</dbReference>
<gene>
    <name evidence="17" type="ORF">CRT60_05805</name>
</gene>
<comment type="pathway">
    <text evidence="2">Lipid metabolism; fatty acid beta-oxidation.</text>
</comment>